<dbReference type="CDD" id="cd19950">
    <property type="entry name" value="Fer2_BFD-like"/>
    <property type="match status" value="1"/>
</dbReference>
<dbReference type="Proteomes" id="UP000267535">
    <property type="component" value="Unassembled WGS sequence"/>
</dbReference>
<dbReference type="InterPro" id="IPR007419">
    <property type="entry name" value="BFD-like_2Fe2S-bd_dom"/>
</dbReference>
<reference evidence="2 3" key="1">
    <citation type="submission" date="2018-11" db="EMBL/GenBank/DDBJ databases">
        <title>The draft genome sequence of Amphritea balenae JAMM 1525T.</title>
        <authorList>
            <person name="Fang Z."/>
            <person name="Zhang Y."/>
            <person name="Han X."/>
        </authorList>
    </citation>
    <scope>NUCLEOTIDE SEQUENCE [LARGE SCALE GENOMIC DNA]</scope>
    <source>
        <strain evidence="2 3">JAMM 1525</strain>
    </source>
</reference>
<feature type="domain" description="BFD-like [2Fe-2S]-binding" evidence="1">
    <location>
        <begin position="12"/>
        <end position="60"/>
    </location>
</feature>
<comment type="caution">
    <text evidence="2">The sequence shown here is derived from an EMBL/GenBank/DDBJ whole genome shotgun (WGS) entry which is preliminary data.</text>
</comment>
<dbReference type="InterPro" id="IPR041854">
    <property type="entry name" value="BFD-like_2Fe2S-bd_dom_sf"/>
</dbReference>
<name>A0A3P1SU28_9GAMM</name>
<evidence type="ECO:0000259" key="1">
    <source>
        <dbReference type="Pfam" id="PF04324"/>
    </source>
</evidence>
<evidence type="ECO:0000313" key="2">
    <source>
        <dbReference type="EMBL" id="RRD00435.1"/>
    </source>
</evidence>
<sequence>MDSERKQQDPTLVCTCNDLYQVDIEDSIEFGETEYREIFAVQGLQPRCGECVEHVGEIVEVSLHKVS</sequence>
<organism evidence="2 3">
    <name type="scientific">Amphritea balenae</name>
    <dbReference type="NCBI Taxonomy" id="452629"/>
    <lineage>
        <taxon>Bacteria</taxon>
        <taxon>Pseudomonadati</taxon>
        <taxon>Pseudomonadota</taxon>
        <taxon>Gammaproteobacteria</taxon>
        <taxon>Oceanospirillales</taxon>
        <taxon>Oceanospirillaceae</taxon>
        <taxon>Amphritea</taxon>
    </lineage>
</organism>
<keyword evidence="3" id="KW-1185">Reference proteome</keyword>
<dbReference type="Pfam" id="PF04324">
    <property type="entry name" value="Fer2_BFD"/>
    <property type="match status" value="1"/>
</dbReference>
<proteinExistence type="predicted"/>
<dbReference type="Gene3D" id="1.10.10.1100">
    <property type="entry name" value="BFD-like [2Fe-2S]-binding domain"/>
    <property type="match status" value="1"/>
</dbReference>
<gene>
    <name evidence="2" type="ORF">EHS89_04910</name>
</gene>
<dbReference type="EMBL" id="RQXV01000002">
    <property type="protein sequence ID" value="RRD00435.1"/>
    <property type="molecule type" value="Genomic_DNA"/>
</dbReference>
<dbReference type="AlphaFoldDB" id="A0A3P1SU28"/>
<dbReference type="RefSeq" id="WP_124925016.1">
    <property type="nucleotide sequence ID" value="NZ_BMOH01000003.1"/>
</dbReference>
<dbReference type="OrthoDB" id="6402477at2"/>
<protein>
    <submittedName>
        <fullName evidence="2">(2Fe-2S)-binding protein</fullName>
    </submittedName>
</protein>
<evidence type="ECO:0000313" key="3">
    <source>
        <dbReference type="Proteomes" id="UP000267535"/>
    </source>
</evidence>
<accession>A0A3P1SU28</accession>